<feature type="transmembrane region" description="Helical" evidence="8">
    <location>
        <begin position="76"/>
        <end position="101"/>
    </location>
</feature>
<evidence type="ECO:0000313" key="9">
    <source>
        <dbReference type="EMBL" id="TLD00448.1"/>
    </source>
</evidence>
<evidence type="ECO:0000256" key="3">
    <source>
        <dbReference type="ARBA" id="ARBA00022448"/>
    </source>
</evidence>
<dbReference type="AlphaFoldDB" id="A0A4V6HRV0"/>
<evidence type="ECO:0000256" key="5">
    <source>
        <dbReference type="ARBA" id="ARBA00022692"/>
    </source>
</evidence>
<dbReference type="GO" id="GO:0055085">
    <property type="term" value="P:transmembrane transport"/>
    <property type="evidence" value="ECO:0007669"/>
    <property type="project" value="TreeGrafter"/>
</dbReference>
<evidence type="ECO:0000256" key="8">
    <source>
        <dbReference type="SAM" id="Phobius"/>
    </source>
</evidence>
<keyword evidence="5 8" id="KW-0812">Transmembrane</keyword>
<evidence type="ECO:0000256" key="6">
    <source>
        <dbReference type="ARBA" id="ARBA00022989"/>
    </source>
</evidence>
<dbReference type="PANTHER" id="PTHR21716">
    <property type="entry name" value="TRANSMEMBRANE PROTEIN"/>
    <property type="match status" value="1"/>
</dbReference>
<feature type="transmembrane region" description="Helical" evidence="8">
    <location>
        <begin position="9"/>
        <end position="25"/>
    </location>
</feature>
<keyword evidence="6 8" id="KW-1133">Transmembrane helix</keyword>
<comment type="similarity">
    <text evidence="2">Belongs to the autoinducer-2 exporter (AI-2E) (TC 2.A.86) family.</text>
</comment>
<dbReference type="PANTHER" id="PTHR21716:SF53">
    <property type="entry name" value="PERMEASE PERM-RELATED"/>
    <property type="match status" value="1"/>
</dbReference>
<keyword evidence="10" id="KW-1185">Reference proteome</keyword>
<gene>
    <name evidence="9" type="ORF">DSM106044_02759</name>
</gene>
<dbReference type="EMBL" id="QGQD01000055">
    <property type="protein sequence ID" value="TLD00448.1"/>
    <property type="molecule type" value="Genomic_DNA"/>
</dbReference>
<dbReference type="InterPro" id="IPR002549">
    <property type="entry name" value="AI-2E-like"/>
</dbReference>
<accession>A0A4V6HRV0</accession>
<dbReference type="STRING" id="180332.GCA_000797495_04124"/>
<dbReference type="RefSeq" id="WP_044293170.1">
    <property type="nucleotide sequence ID" value="NZ_JTGN01000001.1"/>
</dbReference>
<dbReference type="GO" id="GO:0005886">
    <property type="term" value="C:plasma membrane"/>
    <property type="evidence" value="ECO:0007669"/>
    <property type="project" value="UniProtKB-SubCell"/>
</dbReference>
<comment type="subcellular location">
    <subcellularLocation>
        <location evidence="1">Cell membrane</location>
        <topology evidence="1">Multi-pass membrane protein</topology>
    </subcellularLocation>
</comment>
<feature type="transmembrane region" description="Helical" evidence="8">
    <location>
        <begin position="268"/>
        <end position="291"/>
    </location>
</feature>
<evidence type="ECO:0000313" key="10">
    <source>
        <dbReference type="Proteomes" id="UP000306509"/>
    </source>
</evidence>
<protein>
    <submittedName>
        <fullName evidence="9">Sporulation integral membrane protein YtvI</fullName>
    </submittedName>
</protein>
<keyword evidence="7 8" id="KW-0472">Membrane</keyword>
<evidence type="ECO:0000256" key="1">
    <source>
        <dbReference type="ARBA" id="ARBA00004651"/>
    </source>
</evidence>
<feature type="transmembrane region" description="Helical" evidence="8">
    <location>
        <begin position="170"/>
        <end position="195"/>
    </location>
</feature>
<organism evidence="9 10">
    <name type="scientific">Robinsoniella peoriensis</name>
    <dbReference type="NCBI Taxonomy" id="180332"/>
    <lineage>
        <taxon>Bacteria</taxon>
        <taxon>Bacillati</taxon>
        <taxon>Bacillota</taxon>
        <taxon>Clostridia</taxon>
        <taxon>Lachnospirales</taxon>
        <taxon>Lachnospiraceae</taxon>
        <taxon>Robinsoniella</taxon>
    </lineage>
</organism>
<comment type="caution">
    <text evidence="9">The sequence shown here is derived from an EMBL/GenBank/DDBJ whole genome shotgun (WGS) entry which is preliminary data.</text>
</comment>
<proteinExistence type="inferred from homology"/>
<feature type="transmembrane region" description="Helical" evidence="8">
    <location>
        <begin position="329"/>
        <end position="362"/>
    </location>
</feature>
<evidence type="ECO:0000256" key="2">
    <source>
        <dbReference type="ARBA" id="ARBA00009773"/>
    </source>
</evidence>
<dbReference type="Proteomes" id="UP000306509">
    <property type="component" value="Unassembled WGS sequence"/>
</dbReference>
<feature type="transmembrane region" description="Helical" evidence="8">
    <location>
        <begin position="37"/>
        <end position="55"/>
    </location>
</feature>
<keyword evidence="4" id="KW-1003">Cell membrane</keyword>
<evidence type="ECO:0000256" key="7">
    <source>
        <dbReference type="ARBA" id="ARBA00023136"/>
    </source>
</evidence>
<reference evidence="9 10" key="1">
    <citation type="journal article" date="2019" name="Anaerobe">
        <title>Detection of Robinsoniella peoriensis in multiple bone samples of a trauma patient.</title>
        <authorList>
            <person name="Schrottner P."/>
            <person name="Hartwich K."/>
            <person name="Bunk B."/>
            <person name="Schober I."/>
            <person name="Helbig S."/>
            <person name="Rudolph W.W."/>
            <person name="Gunzer F."/>
        </authorList>
    </citation>
    <scope>NUCLEOTIDE SEQUENCE [LARGE SCALE GENOMIC DNA]</scope>
    <source>
        <strain evidence="9 10">DSM 106044</strain>
    </source>
</reference>
<feature type="transmembrane region" description="Helical" evidence="8">
    <location>
        <begin position="298"/>
        <end position="317"/>
    </location>
</feature>
<evidence type="ECO:0000256" key="4">
    <source>
        <dbReference type="ARBA" id="ARBA00022475"/>
    </source>
</evidence>
<dbReference type="Pfam" id="PF01594">
    <property type="entry name" value="AI-2E_transport"/>
    <property type="match status" value="1"/>
</dbReference>
<feature type="transmembrane region" description="Helical" evidence="8">
    <location>
        <begin position="242"/>
        <end position="262"/>
    </location>
</feature>
<keyword evidence="3" id="KW-0813">Transport</keyword>
<sequence length="395" mass="43670">MEFKINNKKTIFIAIAFAIVLYWGLNNHDLLFRGLSYVIGICSPIILGGAIAFVLNVPLRFFEKYLGKVIKDKQNVLRFTGIILSYALAIGIIVFVIMTVIPEMVNTVKSLNQGFPQFIDQLDGWLKGLAKNYPDITDYISKLEVNWPSIVERVLGVLQSGVTNVLSSTLGVATSVIGVLTTIMLGVIFSIYILAQKEKLGTQFRKILYAYLPQGKADRITEIGHLTSRTFTGFISGQCMEALLFGLLCYIGMLIFNFPYAISISVLIGFTTLIPVLGAFIGTGLGALLILVTNPIKALWFVVFIIVLQQIDEHFMYPRVVGNSVGLPSLWVMIAVTLGGSLMGLFGMLVFVPLVSVLYALFRESVYGRLKKKAVPEAKYIESVGEKIQKSKNQK</sequence>
<name>A0A4V6HRV0_9FIRM</name>